<comment type="caution">
    <text evidence="1">The sequence shown here is derived from an EMBL/GenBank/DDBJ whole genome shotgun (WGS) entry which is preliminary data.</text>
</comment>
<dbReference type="EMBL" id="REGN01011263">
    <property type="protein sequence ID" value="RMZ97666.1"/>
    <property type="molecule type" value="Genomic_DNA"/>
</dbReference>
<keyword evidence="2" id="KW-1185">Reference proteome</keyword>
<reference evidence="1 2" key="1">
    <citation type="journal article" date="2018" name="Sci. Rep.">
        <title>Genomic signatures of local adaptation to the degree of environmental predictability in rotifers.</title>
        <authorList>
            <person name="Franch-Gras L."/>
            <person name="Hahn C."/>
            <person name="Garcia-Roger E.M."/>
            <person name="Carmona M.J."/>
            <person name="Serra M."/>
            <person name="Gomez A."/>
        </authorList>
    </citation>
    <scope>NUCLEOTIDE SEQUENCE [LARGE SCALE GENOMIC DNA]</scope>
    <source>
        <strain evidence="1">HYR1</strain>
    </source>
</reference>
<dbReference type="Proteomes" id="UP000276133">
    <property type="component" value="Unassembled WGS sequence"/>
</dbReference>
<accession>A0A3M7PEV6</accession>
<proteinExistence type="predicted"/>
<evidence type="ECO:0000313" key="1">
    <source>
        <dbReference type="EMBL" id="RMZ97666.1"/>
    </source>
</evidence>
<name>A0A3M7PEV6_BRAPC</name>
<protein>
    <submittedName>
        <fullName evidence="1">Uncharacterized protein</fullName>
    </submittedName>
</protein>
<organism evidence="1 2">
    <name type="scientific">Brachionus plicatilis</name>
    <name type="common">Marine rotifer</name>
    <name type="synonym">Brachionus muelleri</name>
    <dbReference type="NCBI Taxonomy" id="10195"/>
    <lineage>
        <taxon>Eukaryota</taxon>
        <taxon>Metazoa</taxon>
        <taxon>Spiralia</taxon>
        <taxon>Gnathifera</taxon>
        <taxon>Rotifera</taxon>
        <taxon>Eurotatoria</taxon>
        <taxon>Monogononta</taxon>
        <taxon>Pseudotrocha</taxon>
        <taxon>Ploima</taxon>
        <taxon>Brachionidae</taxon>
        <taxon>Brachionus</taxon>
    </lineage>
</organism>
<dbReference type="AlphaFoldDB" id="A0A3M7PEV6"/>
<gene>
    <name evidence="1" type="ORF">BpHYR1_024945</name>
</gene>
<sequence length="144" mass="16674">MQLFHKDKVNTRCHIYTNFGGENSRILIKTKQFTFLRPYKISMKVILIFNAEKNYAQKKKKLDLSGQTPKKDYSHPSIIRTLNISEIFFGIAKFRICGNPNNGKNIQASLFFVQLTKSQFISQLHKMNSSSQFQLNISSKFSSD</sequence>
<evidence type="ECO:0000313" key="2">
    <source>
        <dbReference type="Proteomes" id="UP000276133"/>
    </source>
</evidence>